<evidence type="ECO:0000313" key="16">
    <source>
        <dbReference type="EMBL" id="PCE39573.1"/>
    </source>
</evidence>
<comment type="subcellular location">
    <subcellularLocation>
        <location evidence="1 11">Cell outer membrane</location>
        <topology evidence="1 11">Multi-pass membrane protein</topology>
    </subcellularLocation>
</comment>
<evidence type="ECO:0000256" key="1">
    <source>
        <dbReference type="ARBA" id="ARBA00004571"/>
    </source>
</evidence>
<evidence type="ECO:0000256" key="10">
    <source>
        <dbReference type="ARBA" id="ARBA00023237"/>
    </source>
</evidence>
<evidence type="ECO:0000256" key="7">
    <source>
        <dbReference type="ARBA" id="ARBA00023065"/>
    </source>
</evidence>
<organism evidence="16 17">
    <name type="scientific">Rhizorhabdus dicambivorans</name>
    <dbReference type="NCBI Taxonomy" id="1850238"/>
    <lineage>
        <taxon>Bacteria</taxon>
        <taxon>Pseudomonadati</taxon>
        <taxon>Pseudomonadota</taxon>
        <taxon>Alphaproteobacteria</taxon>
        <taxon>Sphingomonadales</taxon>
        <taxon>Sphingomonadaceae</taxon>
        <taxon>Rhizorhabdus</taxon>
    </lineage>
</organism>
<keyword evidence="7" id="KW-0406">Ion transport</keyword>
<dbReference type="Gene3D" id="2.40.170.20">
    <property type="entry name" value="TonB-dependent receptor, beta-barrel domain"/>
    <property type="match status" value="1"/>
</dbReference>
<evidence type="ECO:0000256" key="11">
    <source>
        <dbReference type="PROSITE-ProRule" id="PRU01360"/>
    </source>
</evidence>
<evidence type="ECO:0000256" key="3">
    <source>
        <dbReference type="ARBA" id="ARBA00022452"/>
    </source>
</evidence>
<comment type="caution">
    <text evidence="16">The sequence shown here is derived from an EMBL/GenBank/DDBJ whole genome shotgun (WGS) entry which is preliminary data.</text>
</comment>
<keyword evidence="6" id="KW-0408">Iron</keyword>
<dbReference type="GO" id="GO:0006826">
    <property type="term" value="P:iron ion transport"/>
    <property type="evidence" value="ECO:0007669"/>
    <property type="project" value="UniProtKB-KW"/>
</dbReference>
<dbReference type="PANTHER" id="PTHR32552">
    <property type="entry name" value="FERRICHROME IRON RECEPTOR-RELATED"/>
    <property type="match status" value="1"/>
</dbReference>
<dbReference type="PANTHER" id="PTHR32552:SF81">
    <property type="entry name" value="TONB-DEPENDENT OUTER MEMBRANE RECEPTOR"/>
    <property type="match status" value="1"/>
</dbReference>
<keyword evidence="4" id="KW-0410">Iron transport</keyword>
<dbReference type="InterPro" id="IPR039426">
    <property type="entry name" value="TonB-dep_rcpt-like"/>
</dbReference>
<gene>
    <name evidence="16" type="ORF">COO09_24850</name>
</gene>
<keyword evidence="5 11" id="KW-0812">Transmembrane</keyword>
<keyword evidence="2 11" id="KW-0813">Transport</keyword>
<dbReference type="AlphaFoldDB" id="A0A2A4FME7"/>
<keyword evidence="10 11" id="KW-0998">Cell outer membrane</keyword>
<accession>A0A2A4FME7</accession>
<evidence type="ECO:0000259" key="14">
    <source>
        <dbReference type="Pfam" id="PF00593"/>
    </source>
</evidence>
<evidence type="ECO:0000256" key="6">
    <source>
        <dbReference type="ARBA" id="ARBA00023004"/>
    </source>
</evidence>
<dbReference type="Pfam" id="PF00593">
    <property type="entry name" value="TonB_dep_Rec_b-barrel"/>
    <property type="match status" value="1"/>
</dbReference>
<evidence type="ECO:0000256" key="5">
    <source>
        <dbReference type="ARBA" id="ARBA00022692"/>
    </source>
</evidence>
<protein>
    <submittedName>
        <fullName evidence="16">TonB-dependent receptor</fullName>
    </submittedName>
</protein>
<keyword evidence="9 11" id="KW-0472">Membrane</keyword>
<evidence type="ECO:0000259" key="15">
    <source>
        <dbReference type="Pfam" id="PF07715"/>
    </source>
</evidence>
<keyword evidence="3 11" id="KW-1134">Transmembrane beta strand</keyword>
<proteinExistence type="inferred from homology"/>
<dbReference type="SUPFAM" id="SSF56935">
    <property type="entry name" value="Porins"/>
    <property type="match status" value="1"/>
</dbReference>
<evidence type="ECO:0000256" key="2">
    <source>
        <dbReference type="ARBA" id="ARBA00022448"/>
    </source>
</evidence>
<feature type="signal peptide" evidence="13">
    <location>
        <begin position="1"/>
        <end position="29"/>
    </location>
</feature>
<reference evidence="16 17" key="1">
    <citation type="submission" date="2017-09" db="EMBL/GenBank/DDBJ databases">
        <title>The Catabolism of 3,6-Dichlorosalicylic acid is Initiated by the Cytochrome P450 Monooxygenase DsmABC in Rhizorhabdus dicambivorans Ndbn-20.</title>
        <authorList>
            <person name="Na L."/>
        </authorList>
    </citation>
    <scope>NUCLEOTIDE SEQUENCE [LARGE SCALE GENOMIC DNA]</scope>
    <source>
        <strain evidence="16 17">Ndbn-20m</strain>
    </source>
</reference>
<dbReference type="Pfam" id="PF07715">
    <property type="entry name" value="Plug"/>
    <property type="match status" value="1"/>
</dbReference>
<feature type="domain" description="TonB-dependent receptor plug" evidence="15">
    <location>
        <begin position="66"/>
        <end position="171"/>
    </location>
</feature>
<dbReference type="KEGG" id="rdi:CMV14_16075"/>
<keyword evidence="16" id="KW-0675">Receptor</keyword>
<comment type="similarity">
    <text evidence="11 12">Belongs to the TonB-dependent receptor family.</text>
</comment>
<dbReference type="CDD" id="cd01347">
    <property type="entry name" value="ligand_gated_channel"/>
    <property type="match status" value="1"/>
</dbReference>
<dbReference type="OrthoDB" id="7051185at2"/>
<evidence type="ECO:0000256" key="8">
    <source>
        <dbReference type="ARBA" id="ARBA00023077"/>
    </source>
</evidence>
<sequence>METFSCRNFLVSQLAIVAALVGSAAHAQAVPAPSAAPATPAGASNPSAGSAVEEIVVTAQRRSENLQKVPIAVAVATAAQLSNSGISNVQNLKMIAPGVEVQSNNGYALPIIRGVGSKGTGAGFESPIAFYVDGVYYANATANILTFNNVAQVEILKGPQGTLFGRNATGGLIQVTTRDPKNTFGVEADASYGNYKTFKGDLYVTGPIANGLTADIAIQGGAMGDGYGKNFLTGKDVYKIDHNIAVRSKVLWRPDPATEMRLILDYTDYRDSMNQQRIAPGSTIPAPYGPAYGGSPWDTDVDFPSYDDVATGGASLRIDHDFSGIQMASITAYRRTAMSFGVDADYTERRGRIFQQTQTDRQFSQELQLLSPKGDAFKWVLGAYYFNANSAYPDTFGTLTYVPGVAGFTGFNTTGAQKTDSISGFGQGTITILSGLNFTAGLRYTSEKRRLVDAMNINFLANGTQTIDLPTFPTSVRFNKLTWRFALDYQITNQALVYASYNRGFKSGGYNTSSLTLPAFAPEQLDAYEVGLKTTLFDRHVRLNGAGFYYDYTNVQVQRAINGATGIYNGGKATIYGFEAELQTQITSALGLNIGYQFTHGRYDAFPGALISTPNPTGGYNQTIGDASGNTTVLSPKSTLSATANYLVPLAQGDVNFNVSYYYNSGYFHEPDNLLREPAYSLVNASIKWTSENKRLSVSLWGNNLSNEAVANVRGINAVGGGRYVQRVSYAAPRTYGVTVGTKF</sequence>
<dbReference type="Proteomes" id="UP000218934">
    <property type="component" value="Unassembled WGS sequence"/>
</dbReference>
<evidence type="ECO:0000256" key="4">
    <source>
        <dbReference type="ARBA" id="ARBA00022496"/>
    </source>
</evidence>
<evidence type="ECO:0000313" key="17">
    <source>
        <dbReference type="Proteomes" id="UP000218934"/>
    </source>
</evidence>
<dbReference type="GO" id="GO:0009279">
    <property type="term" value="C:cell outer membrane"/>
    <property type="evidence" value="ECO:0007669"/>
    <property type="project" value="UniProtKB-SubCell"/>
</dbReference>
<name>A0A2A4FME7_9SPHN</name>
<keyword evidence="8 12" id="KW-0798">TonB box</keyword>
<keyword evidence="13" id="KW-0732">Signal</keyword>
<evidence type="ECO:0000256" key="12">
    <source>
        <dbReference type="RuleBase" id="RU003357"/>
    </source>
</evidence>
<dbReference type="InterPro" id="IPR012910">
    <property type="entry name" value="Plug_dom"/>
</dbReference>
<dbReference type="RefSeq" id="WP_066970334.1">
    <property type="nucleotide sequence ID" value="NZ_CP023449.1"/>
</dbReference>
<keyword evidence="17" id="KW-1185">Reference proteome</keyword>
<feature type="chain" id="PRO_5012562485" evidence="13">
    <location>
        <begin position="30"/>
        <end position="744"/>
    </location>
</feature>
<dbReference type="EMBL" id="NWUF01000065">
    <property type="protein sequence ID" value="PCE39573.1"/>
    <property type="molecule type" value="Genomic_DNA"/>
</dbReference>
<dbReference type="PROSITE" id="PS52016">
    <property type="entry name" value="TONB_DEPENDENT_REC_3"/>
    <property type="match status" value="1"/>
</dbReference>
<evidence type="ECO:0000256" key="13">
    <source>
        <dbReference type="SAM" id="SignalP"/>
    </source>
</evidence>
<feature type="domain" description="TonB-dependent receptor-like beta-barrel" evidence="14">
    <location>
        <begin position="255"/>
        <end position="705"/>
    </location>
</feature>
<dbReference type="InterPro" id="IPR000531">
    <property type="entry name" value="Beta-barrel_TonB"/>
</dbReference>
<dbReference type="InterPro" id="IPR036942">
    <property type="entry name" value="Beta-barrel_TonB_sf"/>
</dbReference>
<evidence type="ECO:0000256" key="9">
    <source>
        <dbReference type="ARBA" id="ARBA00023136"/>
    </source>
</evidence>